<dbReference type="CDD" id="cd00156">
    <property type="entry name" value="REC"/>
    <property type="match status" value="1"/>
</dbReference>
<evidence type="ECO:0000256" key="6">
    <source>
        <dbReference type="PROSITE-ProRule" id="PRU00169"/>
    </source>
</evidence>
<dbReference type="GO" id="GO:0006355">
    <property type="term" value="P:regulation of DNA-templated transcription"/>
    <property type="evidence" value="ECO:0007669"/>
    <property type="project" value="InterPro"/>
</dbReference>
<dbReference type="STRING" id="877500.GCA_000935065_00147"/>
<dbReference type="Proteomes" id="UP000290191">
    <property type="component" value="Unassembled WGS sequence"/>
</dbReference>
<dbReference type="InterPro" id="IPR039420">
    <property type="entry name" value="WalR-like"/>
</dbReference>
<reference evidence="10 11" key="1">
    <citation type="submission" date="2017-10" db="EMBL/GenBank/DDBJ databases">
        <title>Genomics of the genus Arcobacter.</title>
        <authorList>
            <person name="Perez-Cataluna A."/>
            <person name="Figueras M.J."/>
        </authorList>
    </citation>
    <scope>NUCLEOTIDE SEQUENCE [LARGE SCALE GENOMIC DNA]</scope>
    <source>
        <strain evidence="10 11">DSM 24636</strain>
    </source>
</reference>
<dbReference type="PROSITE" id="PS50110">
    <property type="entry name" value="RESPONSE_REGULATORY"/>
    <property type="match status" value="1"/>
</dbReference>
<dbReference type="Gene3D" id="1.10.10.10">
    <property type="entry name" value="Winged helix-like DNA-binding domain superfamily/Winged helix DNA-binding domain"/>
    <property type="match status" value="1"/>
</dbReference>
<feature type="domain" description="OmpR/PhoB-type" evidence="9">
    <location>
        <begin position="133"/>
        <end position="228"/>
    </location>
</feature>
<dbReference type="AlphaFoldDB" id="A0A4Q0Y2X7"/>
<evidence type="ECO:0000259" key="8">
    <source>
        <dbReference type="PROSITE" id="PS50110"/>
    </source>
</evidence>
<dbReference type="SMART" id="SM00862">
    <property type="entry name" value="Trans_reg_C"/>
    <property type="match status" value="1"/>
</dbReference>
<protein>
    <submittedName>
        <fullName evidence="10">Two-component system response regulator</fullName>
    </submittedName>
</protein>
<comment type="caution">
    <text evidence="10">The sequence shown here is derived from an EMBL/GenBank/DDBJ whole genome shotgun (WGS) entry which is preliminary data.</text>
</comment>
<dbReference type="PANTHER" id="PTHR48111:SF1">
    <property type="entry name" value="TWO-COMPONENT RESPONSE REGULATOR ORR33"/>
    <property type="match status" value="1"/>
</dbReference>
<keyword evidence="3" id="KW-0805">Transcription regulation</keyword>
<dbReference type="OrthoDB" id="9122097at2"/>
<evidence type="ECO:0000256" key="4">
    <source>
        <dbReference type="ARBA" id="ARBA00023125"/>
    </source>
</evidence>
<sequence>MLDISILKKLSKINVLVVDSNKITIQKLKNALSLYCKNVYFAKDGIEGFELFQRNRPDVIISDINLPELNGLEMVHLIHEISPSIPVIIATANDSSKNILESIKQGVYTYLRKPIAIEELQIALLLAAKNIYNSKIYLDKGFIYDKESKLLFTADKNEVPLTKLEKELLHLLISNINKIVEYSTIENYVWQNRSMSIKALRMRIKEIRHKTYCNIIENISGCGYRINSYK</sequence>
<evidence type="ECO:0000313" key="10">
    <source>
        <dbReference type="EMBL" id="RXJ63574.1"/>
    </source>
</evidence>
<keyword evidence="1 6" id="KW-0597">Phosphoprotein</keyword>
<feature type="domain" description="Response regulatory" evidence="8">
    <location>
        <begin position="14"/>
        <end position="128"/>
    </location>
</feature>
<organism evidence="10 11">
    <name type="scientific">Halarcobacter anaerophilus</name>
    <dbReference type="NCBI Taxonomy" id="877500"/>
    <lineage>
        <taxon>Bacteria</taxon>
        <taxon>Pseudomonadati</taxon>
        <taxon>Campylobacterota</taxon>
        <taxon>Epsilonproteobacteria</taxon>
        <taxon>Campylobacterales</taxon>
        <taxon>Arcobacteraceae</taxon>
        <taxon>Halarcobacter</taxon>
    </lineage>
</organism>
<dbReference type="GO" id="GO:0000156">
    <property type="term" value="F:phosphorelay response regulator activity"/>
    <property type="evidence" value="ECO:0007669"/>
    <property type="project" value="TreeGrafter"/>
</dbReference>
<feature type="modified residue" description="4-aspartylphosphate" evidence="6">
    <location>
        <position position="63"/>
    </location>
</feature>
<keyword evidence="2" id="KW-0902">Two-component regulatory system</keyword>
<dbReference type="Pfam" id="PF00072">
    <property type="entry name" value="Response_reg"/>
    <property type="match status" value="1"/>
</dbReference>
<dbReference type="InterPro" id="IPR036388">
    <property type="entry name" value="WH-like_DNA-bd_sf"/>
</dbReference>
<proteinExistence type="predicted"/>
<name>A0A4Q0Y2X7_9BACT</name>
<dbReference type="GO" id="GO:0005829">
    <property type="term" value="C:cytosol"/>
    <property type="evidence" value="ECO:0007669"/>
    <property type="project" value="TreeGrafter"/>
</dbReference>
<dbReference type="SUPFAM" id="SSF52172">
    <property type="entry name" value="CheY-like"/>
    <property type="match status" value="1"/>
</dbReference>
<evidence type="ECO:0000256" key="5">
    <source>
        <dbReference type="ARBA" id="ARBA00023163"/>
    </source>
</evidence>
<dbReference type="InterPro" id="IPR011006">
    <property type="entry name" value="CheY-like_superfamily"/>
</dbReference>
<dbReference type="SUPFAM" id="SSF46894">
    <property type="entry name" value="C-terminal effector domain of the bipartite response regulators"/>
    <property type="match status" value="1"/>
</dbReference>
<evidence type="ECO:0000313" key="11">
    <source>
        <dbReference type="Proteomes" id="UP000290191"/>
    </source>
</evidence>
<keyword evidence="4 7" id="KW-0238">DNA-binding</keyword>
<dbReference type="InterPro" id="IPR001789">
    <property type="entry name" value="Sig_transdc_resp-reg_receiver"/>
</dbReference>
<evidence type="ECO:0000259" key="9">
    <source>
        <dbReference type="PROSITE" id="PS51755"/>
    </source>
</evidence>
<dbReference type="PANTHER" id="PTHR48111">
    <property type="entry name" value="REGULATOR OF RPOS"/>
    <property type="match status" value="1"/>
</dbReference>
<accession>A0A4Q0Y2X7</accession>
<evidence type="ECO:0000256" key="2">
    <source>
        <dbReference type="ARBA" id="ARBA00023012"/>
    </source>
</evidence>
<evidence type="ECO:0000256" key="7">
    <source>
        <dbReference type="PROSITE-ProRule" id="PRU01091"/>
    </source>
</evidence>
<dbReference type="RefSeq" id="WP_129081624.1">
    <property type="nucleotide sequence ID" value="NZ_CP041070.1"/>
</dbReference>
<evidence type="ECO:0000256" key="1">
    <source>
        <dbReference type="ARBA" id="ARBA00022553"/>
    </source>
</evidence>
<feature type="DNA-binding region" description="OmpR/PhoB-type" evidence="7">
    <location>
        <begin position="133"/>
        <end position="228"/>
    </location>
</feature>
<dbReference type="EMBL" id="PDKO01000003">
    <property type="protein sequence ID" value="RXJ63574.1"/>
    <property type="molecule type" value="Genomic_DNA"/>
</dbReference>
<gene>
    <name evidence="10" type="ORF">CRV06_05110</name>
</gene>
<dbReference type="GO" id="GO:0032993">
    <property type="term" value="C:protein-DNA complex"/>
    <property type="evidence" value="ECO:0007669"/>
    <property type="project" value="TreeGrafter"/>
</dbReference>
<dbReference type="InterPro" id="IPR001867">
    <property type="entry name" value="OmpR/PhoB-type_DNA-bd"/>
</dbReference>
<dbReference type="InterPro" id="IPR016032">
    <property type="entry name" value="Sig_transdc_resp-reg_C-effctor"/>
</dbReference>
<dbReference type="PROSITE" id="PS51755">
    <property type="entry name" value="OMPR_PHOB"/>
    <property type="match status" value="1"/>
</dbReference>
<dbReference type="Pfam" id="PF00486">
    <property type="entry name" value="Trans_reg_C"/>
    <property type="match status" value="1"/>
</dbReference>
<evidence type="ECO:0000256" key="3">
    <source>
        <dbReference type="ARBA" id="ARBA00023015"/>
    </source>
</evidence>
<keyword evidence="5" id="KW-0804">Transcription</keyword>
<dbReference type="SMART" id="SM00448">
    <property type="entry name" value="REC"/>
    <property type="match status" value="1"/>
</dbReference>
<dbReference type="GO" id="GO:0000976">
    <property type="term" value="F:transcription cis-regulatory region binding"/>
    <property type="evidence" value="ECO:0007669"/>
    <property type="project" value="TreeGrafter"/>
</dbReference>
<dbReference type="Gene3D" id="3.40.50.2300">
    <property type="match status" value="1"/>
</dbReference>
<keyword evidence="11" id="KW-1185">Reference proteome</keyword>